<dbReference type="AlphaFoldDB" id="A0A1T5JQA0"/>
<proteinExistence type="predicted"/>
<keyword evidence="1" id="KW-0175">Coiled coil</keyword>
<sequence length="267" mass="31612">MNEKNTKFLGLDINDKRTPIILVKIVVALWLVCWICVLLYKENWTERGQFGDMFGAVNALFSGLAFAGIIYTILLQREELKAQREELKLNREELQLTRQEFSRQSDTFIKDQFENTFFALIELHEVIISNIALGMGHAGRSYLVDYLNSIRNTLGGMTDKVKCAILFGENYRDFHKSFLEPYFRSIRGILKFIEKGEIKDREFYYWLLYNQFTDTERLVLYYQASLSDDRELKQMYRNAEYFKLLDEYADGISSHRHFINDFRRSEG</sequence>
<reference evidence="3 4" key="1">
    <citation type="submission" date="2017-02" db="EMBL/GenBank/DDBJ databases">
        <authorList>
            <person name="Peterson S.W."/>
        </authorList>
    </citation>
    <scope>NUCLEOTIDE SEQUENCE [LARGE SCALE GENOMIC DNA]</scope>
    <source>
        <strain evidence="3 4">DSM 25262</strain>
    </source>
</reference>
<dbReference type="RefSeq" id="WP_079685903.1">
    <property type="nucleotide sequence ID" value="NZ_FUZU01000001.1"/>
</dbReference>
<feature type="transmembrane region" description="Helical" evidence="2">
    <location>
        <begin position="21"/>
        <end position="41"/>
    </location>
</feature>
<keyword evidence="2" id="KW-1133">Transmembrane helix</keyword>
<dbReference type="InterPro" id="IPR031709">
    <property type="entry name" value="PutAbiC"/>
</dbReference>
<feature type="transmembrane region" description="Helical" evidence="2">
    <location>
        <begin position="53"/>
        <end position="74"/>
    </location>
</feature>
<name>A0A1T5JQA0_9BACT</name>
<dbReference type="Pfam" id="PF16872">
    <property type="entry name" value="putAbiC"/>
    <property type="match status" value="1"/>
</dbReference>
<feature type="coiled-coil region" evidence="1">
    <location>
        <begin position="73"/>
        <end position="104"/>
    </location>
</feature>
<keyword evidence="2" id="KW-0472">Membrane</keyword>
<evidence type="ECO:0000313" key="4">
    <source>
        <dbReference type="Proteomes" id="UP000190961"/>
    </source>
</evidence>
<dbReference type="EMBL" id="FUZU01000001">
    <property type="protein sequence ID" value="SKC53570.1"/>
    <property type="molecule type" value="Genomic_DNA"/>
</dbReference>
<evidence type="ECO:0000256" key="2">
    <source>
        <dbReference type="SAM" id="Phobius"/>
    </source>
</evidence>
<protein>
    <recommendedName>
        <fullName evidence="5">Phage abortive infection protein</fullName>
    </recommendedName>
</protein>
<keyword evidence="2" id="KW-0812">Transmembrane</keyword>
<evidence type="ECO:0000313" key="3">
    <source>
        <dbReference type="EMBL" id="SKC53570.1"/>
    </source>
</evidence>
<evidence type="ECO:0000256" key="1">
    <source>
        <dbReference type="SAM" id="Coils"/>
    </source>
</evidence>
<gene>
    <name evidence="3" type="ORF">SAMN05660236_1359</name>
</gene>
<dbReference type="OrthoDB" id="6678638at2"/>
<organism evidence="3 4">
    <name type="scientific">Ohtaekwangia koreensis</name>
    <dbReference type="NCBI Taxonomy" id="688867"/>
    <lineage>
        <taxon>Bacteria</taxon>
        <taxon>Pseudomonadati</taxon>
        <taxon>Bacteroidota</taxon>
        <taxon>Cytophagia</taxon>
        <taxon>Cytophagales</taxon>
        <taxon>Fulvivirgaceae</taxon>
        <taxon>Ohtaekwangia</taxon>
    </lineage>
</organism>
<evidence type="ECO:0008006" key="5">
    <source>
        <dbReference type="Google" id="ProtNLM"/>
    </source>
</evidence>
<dbReference type="Proteomes" id="UP000190961">
    <property type="component" value="Unassembled WGS sequence"/>
</dbReference>
<accession>A0A1T5JQA0</accession>
<keyword evidence="4" id="KW-1185">Reference proteome</keyword>